<evidence type="ECO:0000259" key="10">
    <source>
        <dbReference type="Pfam" id="PF08669"/>
    </source>
</evidence>
<evidence type="ECO:0000256" key="7">
    <source>
        <dbReference type="HAMAP-Rule" id="MF_00259"/>
    </source>
</evidence>
<dbReference type="PANTHER" id="PTHR43757:SF2">
    <property type="entry name" value="AMINOMETHYLTRANSFERASE, MITOCHONDRIAL"/>
    <property type="match status" value="1"/>
</dbReference>
<comment type="function">
    <text evidence="7">The glycine cleavage system catalyzes the degradation of glycine.</text>
</comment>
<comment type="similarity">
    <text evidence="1 7">Belongs to the GcvT family.</text>
</comment>
<dbReference type="GO" id="GO:0005960">
    <property type="term" value="C:glycine cleavage complex"/>
    <property type="evidence" value="ECO:0007669"/>
    <property type="project" value="InterPro"/>
</dbReference>
<dbReference type="InterPro" id="IPR029043">
    <property type="entry name" value="GcvT/YgfZ_C"/>
</dbReference>
<evidence type="ECO:0000256" key="4">
    <source>
        <dbReference type="ARBA" id="ARBA00022679"/>
    </source>
</evidence>
<dbReference type="InterPro" id="IPR028896">
    <property type="entry name" value="GcvT/YgfZ/DmdA"/>
</dbReference>
<evidence type="ECO:0000259" key="9">
    <source>
        <dbReference type="Pfam" id="PF01571"/>
    </source>
</evidence>
<dbReference type="Gene3D" id="4.10.1250.10">
    <property type="entry name" value="Aminomethyltransferase fragment"/>
    <property type="match status" value="1"/>
</dbReference>
<dbReference type="InterPro" id="IPR006223">
    <property type="entry name" value="GcvT"/>
</dbReference>
<dbReference type="EMBL" id="PHFL01000010">
    <property type="protein sequence ID" value="RFM25130.1"/>
    <property type="molecule type" value="Genomic_DNA"/>
</dbReference>
<reference evidence="11 12" key="1">
    <citation type="journal article" date="2011" name="ISME J.">
        <title>Community ecology of hot spring cyanobacterial mats: predominant populations and their functional potential.</title>
        <authorList>
            <person name="Klatt C.G."/>
            <person name="Wood J.M."/>
            <person name="Rusch D.B."/>
            <person name="Bateson M.M."/>
            <person name="Hamamura N."/>
            <person name="Heidelberg J.F."/>
            <person name="Grossman A.R."/>
            <person name="Bhaya D."/>
            <person name="Cohan F.M."/>
            <person name="Kuhl M."/>
            <person name="Bryant D.A."/>
            <person name="Ward D.M."/>
        </authorList>
    </citation>
    <scope>NUCLEOTIDE SEQUENCE [LARGE SCALE GENOMIC DNA]</scope>
    <source>
        <strain evidence="11">OS</strain>
    </source>
</reference>
<proteinExistence type="inferred from homology"/>
<gene>
    <name evidence="7 11" type="primary">gcvT</name>
    <name evidence="11" type="ORF">D0433_02315</name>
</gene>
<dbReference type="AlphaFoldDB" id="A0A395M301"/>
<comment type="subunit">
    <text evidence="7">The glycine cleavage system is composed of four proteins: P, T, L and H.</text>
</comment>
<keyword evidence="4 7" id="KW-0808">Transferase</keyword>
<dbReference type="GO" id="GO:0005829">
    <property type="term" value="C:cytosol"/>
    <property type="evidence" value="ECO:0007669"/>
    <property type="project" value="TreeGrafter"/>
</dbReference>
<sequence>MKRTPLYNIHCSLGAKFVEFGGYEMPVQYSSILEEHHTVRHSVGLFDVSHMGKFELIGEGAQEFLHSMLTNDVAALPPGRAQYNAMLYEKHETFPDGGIIDDLVLYCFSPTHYLLIVNASNTQKDFAWLSKHLPKSLQLNNRSEEQALLAVQGRCAEATLQKLTNLELSQIPYYGFSFGKLADVEMCIARTGYTGEDGFELYLPSKSAEKVWNAVLEAGKEFEIKPIGLGARDTLRLEMGYALYGHEIDDTTNPIEAGLGWITKLTKSAFKGKQACLMAKATSKRKLVGFEMQGRTIARQGFEITTQSGEVIGKVCSGTLSPTLNKPIGTGYVMLPHSEPNSQIYINVRGRLEEAHIVPLPFLSKERRKTTTPTAKI</sequence>
<dbReference type="GO" id="GO:0004047">
    <property type="term" value="F:aminomethyltransferase activity"/>
    <property type="evidence" value="ECO:0007669"/>
    <property type="project" value="UniProtKB-UniRule"/>
</dbReference>
<dbReference type="SUPFAM" id="SSF103025">
    <property type="entry name" value="Folate-binding domain"/>
    <property type="match status" value="1"/>
</dbReference>
<accession>A0A395M301</accession>
<dbReference type="GO" id="GO:0019464">
    <property type="term" value="P:glycine decarboxylation via glycine cleavage system"/>
    <property type="evidence" value="ECO:0007669"/>
    <property type="project" value="UniProtKB-UniRule"/>
</dbReference>
<dbReference type="SUPFAM" id="SSF101790">
    <property type="entry name" value="Aminomethyltransferase beta-barrel domain"/>
    <property type="match status" value="1"/>
</dbReference>
<dbReference type="Pfam" id="PF08669">
    <property type="entry name" value="GCV_T_C"/>
    <property type="match status" value="1"/>
</dbReference>
<protein>
    <recommendedName>
        <fullName evidence="2 7">Aminomethyltransferase</fullName>
        <ecNumber evidence="2 7">2.1.2.10</ecNumber>
    </recommendedName>
    <alternativeName>
        <fullName evidence="5 7">Glycine cleavage system T protein</fullName>
    </alternativeName>
</protein>
<dbReference type="GO" id="GO:0032259">
    <property type="term" value="P:methylation"/>
    <property type="evidence" value="ECO:0007669"/>
    <property type="project" value="UniProtKB-KW"/>
</dbReference>
<keyword evidence="11" id="KW-0489">Methyltransferase</keyword>
<dbReference type="InterPro" id="IPR006222">
    <property type="entry name" value="GCVT_N"/>
</dbReference>
<dbReference type="EC" id="2.1.2.10" evidence="2 7"/>
<dbReference type="Pfam" id="PF01571">
    <property type="entry name" value="GCV_T"/>
    <property type="match status" value="1"/>
</dbReference>
<dbReference type="GO" id="GO:0008483">
    <property type="term" value="F:transaminase activity"/>
    <property type="evidence" value="ECO:0007669"/>
    <property type="project" value="UniProtKB-KW"/>
</dbReference>
<dbReference type="Proteomes" id="UP000266389">
    <property type="component" value="Unassembled WGS sequence"/>
</dbReference>
<dbReference type="InterPro" id="IPR022903">
    <property type="entry name" value="GcvT_bac"/>
</dbReference>
<organism evidence="11 12">
    <name type="scientific">Candidatus Thermochlorobacter aerophilus</name>
    <dbReference type="NCBI Taxonomy" id="1868324"/>
    <lineage>
        <taxon>Bacteria</taxon>
        <taxon>Pseudomonadati</taxon>
        <taxon>Chlorobiota</taxon>
        <taxon>Chlorobiia</taxon>
        <taxon>Chlorobiales</taxon>
        <taxon>Candidatus Thermochlorobacteriaceae</taxon>
        <taxon>Candidatus Thermochlorobacter</taxon>
    </lineage>
</organism>
<dbReference type="Gene3D" id="2.40.30.110">
    <property type="entry name" value="Aminomethyltransferase beta-barrel domains"/>
    <property type="match status" value="1"/>
</dbReference>
<evidence type="ECO:0000256" key="5">
    <source>
        <dbReference type="ARBA" id="ARBA00031395"/>
    </source>
</evidence>
<evidence type="ECO:0000256" key="6">
    <source>
        <dbReference type="ARBA" id="ARBA00047665"/>
    </source>
</evidence>
<dbReference type="Gene3D" id="3.30.1360.120">
    <property type="entry name" value="Probable tRNA modification gtpase trme, domain 1"/>
    <property type="match status" value="1"/>
</dbReference>
<feature type="domain" description="Aminomethyltransferase C-terminal" evidence="10">
    <location>
        <begin position="285"/>
        <end position="362"/>
    </location>
</feature>
<keyword evidence="3 7" id="KW-0032">Aminotransferase</keyword>
<dbReference type="FunFam" id="3.30.70.1400:FF:000001">
    <property type="entry name" value="Aminomethyltransferase"/>
    <property type="match status" value="1"/>
</dbReference>
<dbReference type="Gene3D" id="3.30.70.1400">
    <property type="entry name" value="Aminomethyltransferase beta-barrel domains"/>
    <property type="match status" value="1"/>
</dbReference>
<dbReference type="InterPro" id="IPR027266">
    <property type="entry name" value="TrmE/GcvT-like"/>
</dbReference>
<dbReference type="NCBIfam" id="NF001567">
    <property type="entry name" value="PRK00389.1"/>
    <property type="match status" value="1"/>
</dbReference>
<dbReference type="PANTHER" id="PTHR43757">
    <property type="entry name" value="AMINOMETHYLTRANSFERASE"/>
    <property type="match status" value="1"/>
</dbReference>
<dbReference type="PIRSF" id="PIRSF006487">
    <property type="entry name" value="GcvT"/>
    <property type="match status" value="1"/>
</dbReference>
<dbReference type="NCBIfam" id="TIGR00528">
    <property type="entry name" value="gcvT"/>
    <property type="match status" value="1"/>
</dbReference>
<feature type="binding site" evidence="8">
    <location>
        <position position="200"/>
    </location>
    <ligand>
        <name>substrate</name>
    </ligand>
</feature>
<evidence type="ECO:0000313" key="12">
    <source>
        <dbReference type="Proteomes" id="UP000266389"/>
    </source>
</evidence>
<dbReference type="GO" id="GO:0008168">
    <property type="term" value="F:methyltransferase activity"/>
    <property type="evidence" value="ECO:0007669"/>
    <property type="project" value="UniProtKB-KW"/>
</dbReference>
<dbReference type="HAMAP" id="MF_00259">
    <property type="entry name" value="GcvT"/>
    <property type="match status" value="1"/>
</dbReference>
<comment type="caution">
    <text evidence="11">The sequence shown here is derived from an EMBL/GenBank/DDBJ whole genome shotgun (WGS) entry which is preliminary data.</text>
</comment>
<dbReference type="InterPro" id="IPR013977">
    <property type="entry name" value="GcvT_C"/>
</dbReference>
<evidence type="ECO:0000256" key="8">
    <source>
        <dbReference type="PIRSR" id="PIRSR006487-1"/>
    </source>
</evidence>
<evidence type="ECO:0000256" key="2">
    <source>
        <dbReference type="ARBA" id="ARBA00012616"/>
    </source>
</evidence>
<feature type="domain" description="GCVT N-terminal" evidence="9">
    <location>
        <begin position="6"/>
        <end position="267"/>
    </location>
</feature>
<evidence type="ECO:0000313" key="11">
    <source>
        <dbReference type="EMBL" id="RFM25130.1"/>
    </source>
</evidence>
<name>A0A395M301_9BACT</name>
<evidence type="ECO:0000256" key="3">
    <source>
        <dbReference type="ARBA" id="ARBA00022576"/>
    </source>
</evidence>
<comment type="catalytic activity">
    <reaction evidence="6 7">
        <text>N(6)-[(R)-S(8)-aminomethyldihydrolipoyl]-L-lysyl-[protein] + (6S)-5,6,7,8-tetrahydrofolate = N(6)-[(R)-dihydrolipoyl]-L-lysyl-[protein] + (6R)-5,10-methylene-5,6,7,8-tetrahydrofolate + NH4(+)</text>
        <dbReference type="Rhea" id="RHEA:16945"/>
        <dbReference type="Rhea" id="RHEA-COMP:10475"/>
        <dbReference type="Rhea" id="RHEA-COMP:10492"/>
        <dbReference type="ChEBI" id="CHEBI:15636"/>
        <dbReference type="ChEBI" id="CHEBI:28938"/>
        <dbReference type="ChEBI" id="CHEBI:57453"/>
        <dbReference type="ChEBI" id="CHEBI:83100"/>
        <dbReference type="ChEBI" id="CHEBI:83143"/>
        <dbReference type="EC" id="2.1.2.10"/>
    </reaction>
</comment>
<evidence type="ECO:0000256" key="1">
    <source>
        <dbReference type="ARBA" id="ARBA00008609"/>
    </source>
</evidence>